<dbReference type="AlphaFoldDB" id="R7V0W7"/>
<evidence type="ECO:0000256" key="15">
    <source>
        <dbReference type="ARBA" id="ARBA00023288"/>
    </source>
</evidence>
<evidence type="ECO:0000256" key="4">
    <source>
        <dbReference type="ARBA" id="ARBA00010290"/>
    </source>
</evidence>
<gene>
    <name evidence="19" type="ORF">CAPTEDRAFT_202236</name>
</gene>
<keyword evidence="10" id="KW-0970">Cilium biogenesis/degradation</keyword>
<dbReference type="InterPro" id="IPR041839">
    <property type="entry name" value="Arl6"/>
</dbReference>
<dbReference type="EnsemblMetazoa" id="CapteT202236">
    <property type="protein sequence ID" value="CapteP202236"/>
    <property type="gene ID" value="CapteG202236"/>
</dbReference>
<keyword evidence="12" id="KW-0472">Membrane</keyword>
<sequence>MGFLSAFASWLGMKKKDVNVVVLGLDNSGKTTIITKLKPAEARTQDIVPTVGFNVEKFQTKALAFTAFDMSGQGRYRNLWEHYYRECHGVIFVIDSSDKLRMMVAKDELTLMLENADIKMKRIPILFFANKMDVRDSLSSVKCSNMLELEKIRDKPWHICNSNALTGEGLEEGINWLTDQVKDILTQKKK</sequence>
<evidence type="ECO:0000256" key="2">
    <source>
        <dbReference type="ARBA" id="ARBA00004430"/>
    </source>
</evidence>
<keyword evidence="9 16" id="KW-0547">Nucleotide-binding</keyword>
<dbReference type="InterPro" id="IPR027417">
    <property type="entry name" value="P-loop_NTPase"/>
</dbReference>
<dbReference type="GO" id="GO:0003924">
    <property type="term" value="F:GTPase activity"/>
    <property type="evidence" value="ECO:0007669"/>
    <property type="project" value="InterPro"/>
</dbReference>
<proteinExistence type="inferred from homology"/>
<keyword evidence="13" id="KW-0206">Cytoskeleton</keyword>
<dbReference type="HOGENOM" id="CLU_040729_9_1_1"/>
<dbReference type="PROSITE" id="PS51417">
    <property type="entry name" value="ARF"/>
    <property type="match status" value="1"/>
</dbReference>
<keyword evidence="8" id="KW-0519">Myristate</keyword>
<keyword evidence="7" id="KW-0963">Cytoplasm</keyword>
<comment type="subcellular location">
    <subcellularLocation>
        <location evidence="3">Cell projection</location>
        <location evidence="3">Cilium membrane</location>
        <topology evidence="3">Peripheral membrane protein</topology>
        <orientation evidence="3">Cytoplasmic side</orientation>
    </subcellularLocation>
    <subcellularLocation>
        <location evidence="2">Cytoplasm</location>
        <location evidence="2">Cytoskeleton</location>
        <location evidence="2">Cilium axoneme</location>
    </subcellularLocation>
    <subcellularLocation>
        <location evidence="1">Cytoplasm</location>
        <location evidence="1">Cytoskeleton</location>
        <location evidence="1">Cilium basal body</location>
    </subcellularLocation>
</comment>
<evidence type="ECO:0000256" key="1">
    <source>
        <dbReference type="ARBA" id="ARBA00004120"/>
    </source>
</evidence>
<evidence type="ECO:0000313" key="21">
    <source>
        <dbReference type="Proteomes" id="UP000014760"/>
    </source>
</evidence>
<accession>R7V0W7</accession>
<dbReference type="InterPro" id="IPR006689">
    <property type="entry name" value="Small_GTPase_ARF/SAR"/>
</dbReference>
<evidence type="ECO:0000256" key="16">
    <source>
        <dbReference type="PIRSR" id="PIRSR606689-1"/>
    </source>
</evidence>
<evidence type="ECO:0000256" key="13">
    <source>
        <dbReference type="ARBA" id="ARBA00023212"/>
    </source>
</evidence>
<dbReference type="EMBL" id="AMQN01005508">
    <property type="status" value="NOT_ANNOTATED_CDS"/>
    <property type="molecule type" value="Genomic_DNA"/>
</dbReference>
<dbReference type="Proteomes" id="UP000014760">
    <property type="component" value="Unassembled WGS sequence"/>
</dbReference>
<dbReference type="OMA" id="NKPWHIC"/>
<dbReference type="GO" id="GO:0005930">
    <property type="term" value="C:axoneme"/>
    <property type="evidence" value="ECO:0007669"/>
    <property type="project" value="UniProtKB-SubCell"/>
</dbReference>
<dbReference type="PROSITE" id="PS51419">
    <property type="entry name" value="RAB"/>
    <property type="match status" value="1"/>
</dbReference>
<reference evidence="20" key="3">
    <citation type="submission" date="2015-06" db="UniProtKB">
        <authorList>
            <consortium name="EnsemblMetazoa"/>
        </authorList>
    </citation>
    <scope>IDENTIFICATION</scope>
</reference>
<reference evidence="21" key="1">
    <citation type="submission" date="2012-12" db="EMBL/GenBank/DDBJ databases">
        <authorList>
            <person name="Hellsten U."/>
            <person name="Grimwood J."/>
            <person name="Chapman J.A."/>
            <person name="Shapiro H."/>
            <person name="Aerts A."/>
            <person name="Otillar R.P."/>
            <person name="Terry A.Y."/>
            <person name="Boore J.L."/>
            <person name="Simakov O."/>
            <person name="Marletaz F."/>
            <person name="Cho S.-J."/>
            <person name="Edsinger-Gonzales E."/>
            <person name="Havlak P."/>
            <person name="Kuo D.-H."/>
            <person name="Larsson T."/>
            <person name="Lv J."/>
            <person name="Arendt D."/>
            <person name="Savage R."/>
            <person name="Osoegawa K."/>
            <person name="de Jong P."/>
            <person name="Lindberg D.R."/>
            <person name="Seaver E.C."/>
            <person name="Weisblat D.A."/>
            <person name="Putnam N.H."/>
            <person name="Grigoriev I.V."/>
            <person name="Rokhsar D.S."/>
        </authorList>
    </citation>
    <scope>NUCLEOTIDE SEQUENCE</scope>
    <source>
        <strain evidence="21">I ESC-2004</strain>
    </source>
</reference>
<dbReference type="GO" id="GO:0060170">
    <property type="term" value="C:ciliary membrane"/>
    <property type="evidence" value="ECO:0007669"/>
    <property type="project" value="UniProtKB-SubCell"/>
</dbReference>
<evidence type="ECO:0000256" key="17">
    <source>
        <dbReference type="PIRSR" id="PIRSR606689-2"/>
    </source>
</evidence>
<keyword evidence="14" id="KW-0966">Cell projection</keyword>
<feature type="binding site" evidence="16">
    <location>
        <position position="72"/>
    </location>
    <ligand>
        <name>GTP</name>
        <dbReference type="ChEBI" id="CHEBI:37565"/>
    </ligand>
</feature>
<keyword evidence="15" id="KW-0449">Lipoprotein</keyword>
<organism evidence="19">
    <name type="scientific">Capitella teleta</name>
    <name type="common">Polychaete worm</name>
    <dbReference type="NCBI Taxonomy" id="283909"/>
    <lineage>
        <taxon>Eukaryota</taxon>
        <taxon>Metazoa</taxon>
        <taxon>Spiralia</taxon>
        <taxon>Lophotrochozoa</taxon>
        <taxon>Annelida</taxon>
        <taxon>Polychaeta</taxon>
        <taxon>Sedentaria</taxon>
        <taxon>Scolecida</taxon>
        <taxon>Capitellidae</taxon>
        <taxon>Capitella</taxon>
    </lineage>
</organism>
<dbReference type="PANTHER" id="PTHR11711">
    <property type="entry name" value="ADP RIBOSYLATION FACTOR-RELATED"/>
    <property type="match status" value="1"/>
</dbReference>
<dbReference type="InterPro" id="IPR024156">
    <property type="entry name" value="Small_GTPase_ARF"/>
</dbReference>
<evidence type="ECO:0000256" key="6">
    <source>
        <dbReference type="ARBA" id="ARBA00022475"/>
    </source>
</evidence>
<keyword evidence="21" id="KW-1185">Reference proteome</keyword>
<dbReference type="OrthoDB" id="442317at2759"/>
<keyword evidence="11 16" id="KW-0342">GTP-binding</keyword>
<dbReference type="NCBIfam" id="TIGR00231">
    <property type="entry name" value="small_GTP"/>
    <property type="match status" value="1"/>
</dbReference>
<evidence type="ECO:0000313" key="20">
    <source>
        <dbReference type="EnsemblMetazoa" id="CapteP202236"/>
    </source>
</evidence>
<evidence type="ECO:0000256" key="12">
    <source>
        <dbReference type="ARBA" id="ARBA00023136"/>
    </source>
</evidence>
<evidence type="ECO:0000256" key="10">
    <source>
        <dbReference type="ARBA" id="ARBA00022794"/>
    </source>
</evidence>
<dbReference type="GO" id="GO:0046872">
    <property type="term" value="F:metal ion binding"/>
    <property type="evidence" value="ECO:0007669"/>
    <property type="project" value="UniProtKB-KW"/>
</dbReference>
<protein>
    <recommendedName>
        <fullName evidence="5">ADP-ribosylation factor-like protein 6</fullName>
    </recommendedName>
</protein>
<dbReference type="PRINTS" id="PR00328">
    <property type="entry name" value="SAR1GTPBP"/>
</dbReference>
<dbReference type="SMART" id="SM00177">
    <property type="entry name" value="ARF"/>
    <property type="match status" value="1"/>
</dbReference>
<comment type="similarity">
    <text evidence="4 18">Belongs to the small GTPase superfamily. Arf family.</text>
</comment>
<keyword evidence="17" id="KW-0479">Metal-binding</keyword>
<dbReference type="Pfam" id="PF00025">
    <property type="entry name" value="Arf"/>
    <property type="match status" value="1"/>
</dbReference>
<dbReference type="SUPFAM" id="SSF52540">
    <property type="entry name" value="P-loop containing nucleoside triphosphate hydrolases"/>
    <property type="match status" value="1"/>
</dbReference>
<evidence type="ECO:0000313" key="19">
    <source>
        <dbReference type="EMBL" id="ELU12137.1"/>
    </source>
</evidence>
<evidence type="ECO:0000256" key="9">
    <source>
        <dbReference type="ARBA" id="ARBA00022741"/>
    </source>
</evidence>
<evidence type="ECO:0000256" key="8">
    <source>
        <dbReference type="ARBA" id="ARBA00022707"/>
    </source>
</evidence>
<feature type="binding site" evidence="16">
    <location>
        <begin position="130"/>
        <end position="133"/>
    </location>
    <ligand>
        <name>GTP</name>
        <dbReference type="ChEBI" id="CHEBI:37565"/>
    </ligand>
</feature>
<dbReference type="FunFam" id="3.40.50.300:FF:000457">
    <property type="entry name" value="ADP-ribosylation factor-like protein 6"/>
    <property type="match status" value="1"/>
</dbReference>
<keyword evidence="17" id="KW-0460">Magnesium</keyword>
<dbReference type="GO" id="GO:0030030">
    <property type="term" value="P:cell projection organization"/>
    <property type="evidence" value="ECO:0007669"/>
    <property type="project" value="UniProtKB-KW"/>
</dbReference>
<feature type="binding site" evidence="17">
    <location>
        <position position="50"/>
    </location>
    <ligand>
        <name>Mg(2+)</name>
        <dbReference type="ChEBI" id="CHEBI:18420"/>
    </ligand>
</feature>
<feature type="binding site" evidence="16">
    <location>
        <begin position="24"/>
        <end position="31"/>
    </location>
    <ligand>
        <name>GTP</name>
        <dbReference type="ChEBI" id="CHEBI:37565"/>
    </ligand>
</feature>
<dbReference type="FunCoup" id="R7V0W7">
    <property type="interactions" value="94"/>
</dbReference>
<dbReference type="Gene3D" id="3.40.50.300">
    <property type="entry name" value="P-loop containing nucleotide triphosphate hydrolases"/>
    <property type="match status" value="1"/>
</dbReference>
<reference evidence="19 21" key="2">
    <citation type="journal article" date="2013" name="Nature">
        <title>Insights into bilaterian evolution from three spiralian genomes.</title>
        <authorList>
            <person name="Simakov O."/>
            <person name="Marletaz F."/>
            <person name="Cho S.J."/>
            <person name="Edsinger-Gonzales E."/>
            <person name="Havlak P."/>
            <person name="Hellsten U."/>
            <person name="Kuo D.H."/>
            <person name="Larsson T."/>
            <person name="Lv J."/>
            <person name="Arendt D."/>
            <person name="Savage R."/>
            <person name="Osoegawa K."/>
            <person name="de Jong P."/>
            <person name="Grimwood J."/>
            <person name="Chapman J.A."/>
            <person name="Shapiro H."/>
            <person name="Aerts A."/>
            <person name="Otillar R.P."/>
            <person name="Terry A.Y."/>
            <person name="Boore J.L."/>
            <person name="Grigoriev I.V."/>
            <person name="Lindberg D.R."/>
            <person name="Seaver E.C."/>
            <person name="Weisblat D.A."/>
            <person name="Putnam N.H."/>
            <person name="Rokhsar D.S."/>
        </authorList>
    </citation>
    <scope>NUCLEOTIDE SEQUENCE</scope>
    <source>
        <strain evidence="19 21">I ESC-2004</strain>
    </source>
</reference>
<name>R7V0W7_CAPTE</name>
<evidence type="ECO:0000256" key="3">
    <source>
        <dbReference type="ARBA" id="ARBA00004522"/>
    </source>
</evidence>
<evidence type="ECO:0000256" key="14">
    <source>
        <dbReference type="ARBA" id="ARBA00023273"/>
    </source>
</evidence>
<dbReference type="SMART" id="SM00175">
    <property type="entry name" value="RAB"/>
    <property type="match status" value="1"/>
</dbReference>
<dbReference type="CDD" id="cd04157">
    <property type="entry name" value="Arl6"/>
    <property type="match status" value="1"/>
</dbReference>
<dbReference type="InterPro" id="IPR005225">
    <property type="entry name" value="Small_GTP-bd"/>
</dbReference>
<feature type="binding site" evidence="17">
    <location>
        <position position="31"/>
    </location>
    <ligand>
        <name>Mg(2+)</name>
        <dbReference type="ChEBI" id="CHEBI:18420"/>
    </ligand>
</feature>
<evidence type="ECO:0000256" key="11">
    <source>
        <dbReference type="ARBA" id="ARBA00023134"/>
    </source>
</evidence>
<dbReference type="STRING" id="283909.R7V0W7"/>
<evidence type="ECO:0000256" key="5">
    <source>
        <dbReference type="ARBA" id="ARBA00019766"/>
    </source>
</evidence>
<dbReference type="EMBL" id="KB296162">
    <property type="protein sequence ID" value="ELU12137.1"/>
    <property type="molecule type" value="Genomic_DNA"/>
</dbReference>
<dbReference type="SMART" id="SM00178">
    <property type="entry name" value="SAR"/>
    <property type="match status" value="1"/>
</dbReference>
<keyword evidence="6" id="KW-1003">Cell membrane</keyword>
<dbReference type="GO" id="GO:0005525">
    <property type="term" value="F:GTP binding"/>
    <property type="evidence" value="ECO:0007669"/>
    <property type="project" value="UniProtKB-KW"/>
</dbReference>
<evidence type="ECO:0000256" key="18">
    <source>
        <dbReference type="RuleBase" id="RU003925"/>
    </source>
</evidence>
<evidence type="ECO:0000256" key="7">
    <source>
        <dbReference type="ARBA" id="ARBA00022490"/>
    </source>
</evidence>